<dbReference type="Proteomes" id="UP000265566">
    <property type="component" value="Chromosome 7"/>
</dbReference>
<dbReference type="EMBL" id="PSQE01000007">
    <property type="protein sequence ID" value="RHN46685.1"/>
    <property type="molecule type" value="Genomic_DNA"/>
</dbReference>
<feature type="compositionally biased region" description="Polar residues" evidence="1">
    <location>
        <begin position="17"/>
        <end position="55"/>
    </location>
</feature>
<evidence type="ECO:0000313" key="3">
    <source>
        <dbReference type="Proteomes" id="UP000265566"/>
    </source>
</evidence>
<dbReference type="AlphaFoldDB" id="A0A396H688"/>
<organism evidence="2 3">
    <name type="scientific">Medicago truncatula</name>
    <name type="common">Barrel medic</name>
    <name type="synonym">Medicago tribuloides</name>
    <dbReference type="NCBI Taxonomy" id="3880"/>
    <lineage>
        <taxon>Eukaryota</taxon>
        <taxon>Viridiplantae</taxon>
        <taxon>Streptophyta</taxon>
        <taxon>Embryophyta</taxon>
        <taxon>Tracheophyta</taxon>
        <taxon>Spermatophyta</taxon>
        <taxon>Magnoliopsida</taxon>
        <taxon>eudicotyledons</taxon>
        <taxon>Gunneridae</taxon>
        <taxon>Pentapetalae</taxon>
        <taxon>rosids</taxon>
        <taxon>fabids</taxon>
        <taxon>Fabales</taxon>
        <taxon>Fabaceae</taxon>
        <taxon>Papilionoideae</taxon>
        <taxon>50 kb inversion clade</taxon>
        <taxon>NPAAA clade</taxon>
        <taxon>Hologalegina</taxon>
        <taxon>IRL clade</taxon>
        <taxon>Trifolieae</taxon>
        <taxon>Medicago</taxon>
    </lineage>
</organism>
<reference evidence="3" key="1">
    <citation type="journal article" date="2018" name="Nat. Plants">
        <title>Whole-genome landscape of Medicago truncatula symbiotic genes.</title>
        <authorList>
            <person name="Pecrix Y."/>
            <person name="Staton S.E."/>
            <person name="Sallet E."/>
            <person name="Lelandais-Briere C."/>
            <person name="Moreau S."/>
            <person name="Carrere S."/>
            <person name="Blein T."/>
            <person name="Jardinaud M.F."/>
            <person name="Latrasse D."/>
            <person name="Zouine M."/>
            <person name="Zahm M."/>
            <person name="Kreplak J."/>
            <person name="Mayjonade B."/>
            <person name="Satge C."/>
            <person name="Perez M."/>
            <person name="Cauet S."/>
            <person name="Marande W."/>
            <person name="Chantry-Darmon C."/>
            <person name="Lopez-Roques C."/>
            <person name="Bouchez O."/>
            <person name="Berard A."/>
            <person name="Debelle F."/>
            <person name="Munos S."/>
            <person name="Bendahmane A."/>
            <person name="Berges H."/>
            <person name="Niebel A."/>
            <person name="Buitink J."/>
            <person name="Frugier F."/>
            <person name="Benhamed M."/>
            <person name="Crespi M."/>
            <person name="Gouzy J."/>
            <person name="Gamas P."/>
        </authorList>
    </citation>
    <scope>NUCLEOTIDE SEQUENCE [LARGE SCALE GENOMIC DNA]</scope>
    <source>
        <strain evidence="3">cv. Jemalong A17</strain>
    </source>
</reference>
<name>A0A396H688_MEDTR</name>
<sequence>MKVREIYESLARTNLSMTLNTPFGNSNSFGGGEKQQQTENSIPNLSEAQPKSQNLLHKLPKSTLATESEKNVCLASPIHHVARKSPVRRQRKHISARNLPKITDQELQQLSGEYPLLC</sequence>
<evidence type="ECO:0000313" key="2">
    <source>
        <dbReference type="EMBL" id="RHN46685.1"/>
    </source>
</evidence>
<comment type="caution">
    <text evidence="2">The sequence shown here is derived from an EMBL/GenBank/DDBJ whole genome shotgun (WGS) entry which is preliminary data.</text>
</comment>
<proteinExistence type="predicted"/>
<evidence type="ECO:0000256" key="1">
    <source>
        <dbReference type="SAM" id="MobiDB-lite"/>
    </source>
</evidence>
<dbReference type="Gramene" id="rna41204">
    <property type="protein sequence ID" value="RHN46685.1"/>
    <property type="gene ID" value="gene41204"/>
</dbReference>
<feature type="region of interest" description="Disordered" evidence="1">
    <location>
        <begin position="17"/>
        <end position="62"/>
    </location>
</feature>
<protein>
    <submittedName>
        <fullName evidence="2">Uncharacterized protein</fullName>
    </submittedName>
</protein>
<accession>A0A396H688</accession>
<gene>
    <name evidence="2" type="ORF">MtrunA17_Chr7g0244881</name>
</gene>